<feature type="transmembrane region" description="Helical" evidence="6">
    <location>
        <begin position="95"/>
        <end position="117"/>
    </location>
</feature>
<name>A0AAE2VYV8_9RHOB</name>
<dbReference type="InterPro" id="IPR050189">
    <property type="entry name" value="MFS_Efflux_Transporters"/>
</dbReference>
<feature type="transmembrane region" description="Helical" evidence="6">
    <location>
        <begin position="293"/>
        <end position="313"/>
    </location>
</feature>
<evidence type="ECO:0000313" key="8">
    <source>
        <dbReference type="EMBL" id="MBM1714065.1"/>
    </source>
</evidence>
<dbReference type="GO" id="GO:0005886">
    <property type="term" value="C:plasma membrane"/>
    <property type="evidence" value="ECO:0007669"/>
    <property type="project" value="UniProtKB-SubCell"/>
</dbReference>
<sequence>MSVGIFLLGLAYVLSQFFRAFLAVLSEILERDLGAMPDDLAFASGLWFLTFAACQIPIGAALDSIGPRRTAGWLLLVGGAGGAAVFALATAPIHITIAMALIGVGCAPVLMASYYIFAREYPPATFAILASVMVGAGSLGNLVAAYPMALAAEIMGWRSALWGLAGLSALVAFGTLAWVKDPPRATDGIKGSMSELLRIRALWPICLLIGVSYAFPGAVRGLWIGPYLADVFNTDTTSIGQASLLMGLAMVLGALAYGFADKLSRSRKWMIATGTALTMAAGAGLVVSPSGNYTASVFLMCAIGFFGATYPVLMAHGRSFLPSHLIGRGVTLLNLFSIGGVGVAQFLSGRVYRASLPGDTAAAPYTAVFTLFLIALTLGCAAYLFSQDKSD</sequence>
<dbReference type="RefSeq" id="WP_203242276.1">
    <property type="nucleotide sequence ID" value="NZ_JAFBRH010000002.1"/>
</dbReference>
<proteinExistence type="predicted"/>
<dbReference type="PANTHER" id="PTHR43124:SF3">
    <property type="entry name" value="CHLORAMPHENICOL EFFLUX PUMP RV0191"/>
    <property type="match status" value="1"/>
</dbReference>
<dbReference type="InterPro" id="IPR036259">
    <property type="entry name" value="MFS_trans_sf"/>
</dbReference>
<feature type="transmembrane region" description="Helical" evidence="6">
    <location>
        <begin position="160"/>
        <end position="179"/>
    </location>
</feature>
<accession>A0AAE2VYV8</accession>
<dbReference type="EMBL" id="JAFBRM010000002">
    <property type="protein sequence ID" value="MBM1714065.1"/>
    <property type="molecule type" value="Genomic_DNA"/>
</dbReference>
<evidence type="ECO:0000256" key="6">
    <source>
        <dbReference type="SAM" id="Phobius"/>
    </source>
</evidence>
<feature type="transmembrane region" description="Helical" evidence="6">
    <location>
        <begin position="200"/>
        <end position="219"/>
    </location>
</feature>
<keyword evidence="5 6" id="KW-0472">Membrane</keyword>
<dbReference type="SUPFAM" id="SSF103473">
    <property type="entry name" value="MFS general substrate transporter"/>
    <property type="match status" value="1"/>
</dbReference>
<keyword evidence="2" id="KW-1003">Cell membrane</keyword>
<gene>
    <name evidence="8" type="ORF">JQV55_10855</name>
</gene>
<evidence type="ECO:0000256" key="3">
    <source>
        <dbReference type="ARBA" id="ARBA00022692"/>
    </source>
</evidence>
<keyword evidence="3 6" id="KW-0812">Transmembrane</keyword>
<organism evidence="8 9">
    <name type="scientific">Sulfitobacter geojensis</name>
    <dbReference type="NCBI Taxonomy" id="1342299"/>
    <lineage>
        <taxon>Bacteria</taxon>
        <taxon>Pseudomonadati</taxon>
        <taxon>Pseudomonadota</taxon>
        <taxon>Alphaproteobacteria</taxon>
        <taxon>Rhodobacterales</taxon>
        <taxon>Roseobacteraceae</taxon>
        <taxon>Sulfitobacter</taxon>
    </lineage>
</organism>
<dbReference type="InterPro" id="IPR020846">
    <property type="entry name" value="MFS_dom"/>
</dbReference>
<evidence type="ECO:0000259" key="7">
    <source>
        <dbReference type="PROSITE" id="PS50850"/>
    </source>
</evidence>
<dbReference type="GO" id="GO:0022857">
    <property type="term" value="F:transmembrane transporter activity"/>
    <property type="evidence" value="ECO:0007669"/>
    <property type="project" value="InterPro"/>
</dbReference>
<feature type="transmembrane region" description="Helical" evidence="6">
    <location>
        <begin position="124"/>
        <end position="148"/>
    </location>
</feature>
<feature type="transmembrane region" description="Helical" evidence="6">
    <location>
        <begin position="42"/>
        <end position="62"/>
    </location>
</feature>
<feature type="transmembrane region" description="Helical" evidence="6">
    <location>
        <begin position="71"/>
        <end position="89"/>
    </location>
</feature>
<evidence type="ECO:0000256" key="1">
    <source>
        <dbReference type="ARBA" id="ARBA00004651"/>
    </source>
</evidence>
<feature type="transmembrane region" description="Helical" evidence="6">
    <location>
        <begin position="367"/>
        <end position="385"/>
    </location>
</feature>
<dbReference type="PANTHER" id="PTHR43124">
    <property type="entry name" value="PURINE EFFLUX PUMP PBUE"/>
    <property type="match status" value="1"/>
</dbReference>
<dbReference type="Gene3D" id="1.20.1250.20">
    <property type="entry name" value="MFS general substrate transporter like domains"/>
    <property type="match status" value="2"/>
</dbReference>
<feature type="transmembrane region" description="Helical" evidence="6">
    <location>
        <begin position="269"/>
        <end position="287"/>
    </location>
</feature>
<dbReference type="AlphaFoldDB" id="A0AAE2VYV8"/>
<keyword evidence="9" id="KW-1185">Reference proteome</keyword>
<evidence type="ECO:0000256" key="2">
    <source>
        <dbReference type="ARBA" id="ARBA00022475"/>
    </source>
</evidence>
<protein>
    <submittedName>
        <fullName evidence="8">MFS transporter</fullName>
    </submittedName>
</protein>
<feature type="transmembrane region" description="Helical" evidence="6">
    <location>
        <begin position="239"/>
        <end position="257"/>
    </location>
</feature>
<feature type="transmembrane region" description="Helical" evidence="6">
    <location>
        <begin position="325"/>
        <end position="347"/>
    </location>
</feature>
<dbReference type="PROSITE" id="PS50850">
    <property type="entry name" value="MFS"/>
    <property type="match status" value="1"/>
</dbReference>
<comment type="caution">
    <text evidence="8">The sequence shown here is derived from an EMBL/GenBank/DDBJ whole genome shotgun (WGS) entry which is preliminary data.</text>
</comment>
<comment type="subcellular location">
    <subcellularLocation>
        <location evidence="1">Cell membrane</location>
        <topology evidence="1">Multi-pass membrane protein</topology>
    </subcellularLocation>
</comment>
<feature type="domain" description="Major facilitator superfamily (MFS) profile" evidence="7">
    <location>
        <begin position="1"/>
        <end position="391"/>
    </location>
</feature>
<evidence type="ECO:0000256" key="5">
    <source>
        <dbReference type="ARBA" id="ARBA00023136"/>
    </source>
</evidence>
<keyword evidence="4 6" id="KW-1133">Transmembrane helix</keyword>
<dbReference type="Pfam" id="PF07690">
    <property type="entry name" value="MFS_1"/>
    <property type="match status" value="1"/>
</dbReference>
<dbReference type="Proteomes" id="UP000732193">
    <property type="component" value="Unassembled WGS sequence"/>
</dbReference>
<reference evidence="8 9" key="1">
    <citation type="submission" date="2021-01" db="EMBL/GenBank/DDBJ databases">
        <title>Diatom-associated Roseobacters Show Island Model of Population Structure.</title>
        <authorList>
            <person name="Qu L."/>
            <person name="Feng X."/>
            <person name="Chen Y."/>
            <person name="Li L."/>
            <person name="Wang X."/>
            <person name="Hu Z."/>
            <person name="Wang H."/>
            <person name="Luo H."/>
        </authorList>
    </citation>
    <scope>NUCLEOTIDE SEQUENCE [LARGE SCALE GENOMIC DNA]</scope>
    <source>
        <strain evidence="8 9">TR60-84</strain>
    </source>
</reference>
<evidence type="ECO:0000256" key="4">
    <source>
        <dbReference type="ARBA" id="ARBA00022989"/>
    </source>
</evidence>
<dbReference type="InterPro" id="IPR011701">
    <property type="entry name" value="MFS"/>
</dbReference>
<evidence type="ECO:0000313" key="9">
    <source>
        <dbReference type="Proteomes" id="UP000732193"/>
    </source>
</evidence>